<evidence type="ECO:0000256" key="9">
    <source>
        <dbReference type="RuleBase" id="RU365074"/>
    </source>
</evidence>
<name>A0AA38U0D4_9AGAR</name>
<evidence type="ECO:0000256" key="4">
    <source>
        <dbReference type="ARBA" id="ARBA00022603"/>
    </source>
</evidence>
<comment type="function">
    <text evidence="9">S-adenosyl-L-methionine-dependent methyltransferase that specifically methylates the N(1) position of adenine in helix 25.1 in 25S rRNA. Required both for ribosomal 40S and 60S subunits biogenesis. Required for efficient pre-rRNA cleavage at site A2.</text>
</comment>
<dbReference type="Gene3D" id="3.40.50.150">
    <property type="entry name" value="Vaccinia Virus protein VP39"/>
    <property type="match status" value="1"/>
</dbReference>
<keyword evidence="3 9" id="KW-0698">rRNA processing</keyword>
<dbReference type="AlphaFoldDB" id="A0AA38U0D4"/>
<dbReference type="InterPro" id="IPR007823">
    <property type="entry name" value="RRP8"/>
</dbReference>
<evidence type="ECO:0000256" key="5">
    <source>
        <dbReference type="ARBA" id="ARBA00022679"/>
    </source>
</evidence>
<dbReference type="EMBL" id="MU793249">
    <property type="protein sequence ID" value="KAJ3790484.1"/>
    <property type="molecule type" value="Genomic_DNA"/>
</dbReference>
<evidence type="ECO:0000256" key="3">
    <source>
        <dbReference type="ARBA" id="ARBA00022552"/>
    </source>
</evidence>
<feature type="region of interest" description="Disordered" evidence="10">
    <location>
        <begin position="1"/>
        <end position="146"/>
    </location>
</feature>
<feature type="compositionally biased region" description="Basic and acidic residues" evidence="10">
    <location>
        <begin position="44"/>
        <end position="59"/>
    </location>
</feature>
<comment type="similarity">
    <text evidence="2 9">Belongs to the methyltransferase superfamily. RRP8 family.</text>
</comment>
<keyword evidence="4 9" id="KW-0489">Methyltransferase</keyword>
<gene>
    <name evidence="11" type="ORF">GGU10DRAFT_258450</name>
</gene>
<proteinExistence type="inferred from homology"/>
<feature type="compositionally biased region" description="Basic and acidic residues" evidence="10">
    <location>
        <begin position="104"/>
        <end position="127"/>
    </location>
</feature>
<feature type="compositionally biased region" description="Basic and acidic residues" evidence="10">
    <location>
        <begin position="80"/>
        <end position="94"/>
    </location>
</feature>
<evidence type="ECO:0000313" key="11">
    <source>
        <dbReference type="EMBL" id="KAJ3790484.1"/>
    </source>
</evidence>
<dbReference type="Pfam" id="PF05148">
    <property type="entry name" value="Methyltransf_8"/>
    <property type="match status" value="1"/>
</dbReference>
<dbReference type="PANTHER" id="PTHR12787:SF0">
    <property type="entry name" value="RIBOSOMAL RNA-PROCESSING PROTEIN 8"/>
    <property type="match status" value="1"/>
</dbReference>
<dbReference type="GO" id="GO:0042273">
    <property type="term" value="P:ribosomal large subunit biogenesis"/>
    <property type="evidence" value="ECO:0007669"/>
    <property type="project" value="TreeGrafter"/>
</dbReference>
<dbReference type="CDD" id="cd02440">
    <property type="entry name" value="AdoMet_MTases"/>
    <property type="match status" value="1"/>
</dbReference>
<keyword evidence="7 9" id="KW-0539">Nucleus</keyword>
<dbReference type="EC" id="2.1.1.-" evidence="9"/>
<evidence type="ECO:0000256" key="7">
    <source>
        <dbReference type="ARBA" id="ARBA00023242"/>
    </source>
</evidence>
<dbReference type="Proteomes" id="UP001163798">
    <property type="component" value="Unassembled WGS sequence"/>
</dbReference>
<evidence type="ECO:0000256" key="6">
    <source>
        <dbReference type="ARBA" id="ARBA00022691"/>
    </source>
</evidence>
<dbReference type="SUPFAM" id="SSF53335">
    <property type="entry name" value="S-adenosyl-L-methionine-dependent methyltransferases"/>
    <property type="match status" value="1"/>
</dbReference>
<evidence type="ECO:0000256" key="1">
    <source>
        <dbReference type="ARBA" id="ARBA00004604"/>
    </source>
</evidence>
<evidence type="ECO:0000256" key="10">
    <source>
        <dbReference type="SAM" id="MobiDB-lite"/>
    </source>
</evidence>
<keyword evidence="12" id="KW-1185">Reference proteome</keyword>
<dbReference type="FunFam" id="1.10.10.2150:FF:000001">
    <property type="entry name" value="Ribosomal RNA-processing protein 8"/>
    <property type="match status" value="1"/>
</dbReference>
<comment type="subcellular location">
    <subcellularLocation>
        <location evidence="1 9">Nucleus</location>
        <location evidence="1 9">Nucleolus</location>
    </subcellularLocation>
</comment>
<keyword evidence="6 9" id="KW-0949">S-adenosyl-L-methionine</keyword>
<organism evidence="11 12">
    <name type="scientific">Lentinula aff. detonsa</name>
    <dbReference type="NCBI Taxonomy" id="2804958"/>
    <lineage>
        <taxon>Eukaryota</taxon>
        <taxon>Fungi</taxon>
        <taxon>Dikarya</taxon>
        <taxon>Basidiomycota</taxon>
        <taxon>Agaricomycotina</taxon>
        <taxon>Agaricomycetes</taxon>
        <taxon>Agaricomycetidae</taxon>
        <taxon>Agaricales</taxon>
        <taxon>Marasmiineae</taxon>
        <taxon>Omphalotaceae</taxon>
        <taxon>Lentinula</taxon>
    </lineage>
</organism>
<reference evidence="11" key="1">
    <citation type="submission" date="2022-08" db="EMBL/GenBank/DDBJ databases">
        <authorList>
            <consortium name="DOE Joint Genome Institute"/>
            <person name="Min B."/>
            <person name="Riley R."/>
            <person name="Sierra-Patev S."/>
            <person name="Naranjo-Ortiz M."/>
            <person name="Looney B."/>
            <person name="Konkel Z."/>
            <person name="Slot J.C."/>
            <person name="Sakamoto Y."/>
            <person name="Steenwyk J.L."/>
            <person name="Rokas A."/>
            <person name="Carro J."/>
            <person name="Camarero S."/>
            <person name="Ferreira P."/>
            <person name="Molpeceres G."/>
            <person name="Ruiz-Duenas F.J."/>
            <person name="Serrano A."/>
            <person name="Henrissat B."/>
            <person name="Drula E."/>
            <person name="Hughes K.W."/>
            <person name="Mata J.L."/>
            <person name="Ishikawa N.K."/>
            <person name="Vargas-Isla R."/>
            <person name="Ushijima S."/>
            <person name="Smith C.A."/>
            <person name="Ahrendt S."/>
            <person name="Andreopoulos W."/>
            <person name="He G."/>
            <person name="Labutti K."/>
            <person name="Lipzen A."/>
            <person name="Ng V."/>
            <person name="Sandor L."/>
            <person name="Barry K."/>
            <person name="Martinez A.T."/>
            <person name="Xiao Y."/>
            <person name="Gibbons J.G."/>
            <person name="Terashima K."/>
            <person name="Hibbett D.S."/>
            <person name="Grigoriev I.V."/>
        </authorList>
    </citation>
    <scope>NUCLEOTIDE SEQUENCE</scope>
    <source>
        <strain evidence="11">TFB10291</strain>
    </source>
</reference>
<dbReference type="InterPro" id="IPR029063">
    <property type="entry name" value="SAM-dependent_MTases_sf"/>
</dbReference>
<dbReference type="GO" id="GO:0016433">
    <property type="term" value="F:rRNA (adenine) methyltransferase activity"/>
    <property type="evidence" value="ECO:0007669"/>
    <property type="project" value="TreeGrafter"/>
</dbReference>
<comment type="caution">
    <text evidence="11">The sequence shown here is derived from an EMBL/GenBank/DDBJ whole genome shotgun (WGS) entry which is preliminary data.</text>
</comment>
<sequence>MPLFDVPGWSVPADALTEPNSRKRKRPASDTGSTQSKVHSAEINLEKLVKKLTRKRVEGESNVSKFNAASSHSKSKPPRKKQESRTITDVDKKTISLPMPLMKASDRATKKVKQSHDARLFESEESSKSQLEQSHNDSDFSSGLTSMQKNMKQKLEGARFRLLNQTLYESKSVDARRMMQEDPTVYTEYHNGFRQQVLSWPTNPVDHYVQNLSSYPVKTIVADLGCGDAAIARALIPKGLSVLSFDLVSNNPYVVEADICGTLPLPGSEGTEDSMSDGEAHIVDVVVFSLSLMSTNWPQSIREAWRILKPNGELKIAEVASRFRNLEEFISLASSIGFKLKSKDNSNTHFTLFEFRKVSRKSKSLKDWDVIFSKADTLKPCEYKRRCAFEHYFLCTVLT</sequence>
<dbReference type="InterPro" id="IPR042036">
    <property type="entry name" value="RRP8_N"/>
</dbReference>
<dbReference type="PANTHER" id="PTHR12787">
    <property type="entry name" value="RIBOSOMAL RNA-PROCESSING PROTEIN 8"/>
    <property type="match status" value="1"/>
</dbReference>
<evidence type="ECO:0000256" key="2">
    <source>
        <dbReference type="ARBA" id="ARBA00006301"/>
    </source>
</evidence>
<evidence type="ECO:0000256" key="8">
    <source>
        <dbReference type="ARBA" id="ARBA00076672"/>
    </source>
</evidence>
<accession>A0AA38U0D4</accession>
<dbReference type="GO" id="GO:0005730">
    <property type="term" value="C:nucleolus"/>
    <property type="evidence" value="ECO:0007669"/>
    <property type="project" value="UniProtKB-SubCell"/>
</dbReference>
<protein>
    <recommendedName>
        <fullName evidence="8 9">Ribosomal RNA-processing protein 8</fullName>
        <ecNumber evidence="9">2.1.1.-</ecNumber>
    </recommendedName>
</protein>
<dbReference type="Gene3D" id="1.10.10.2150">
    <property type="entry name" value="Ribosomal RNA-processing protein 8, N-terminal domain"/>
    <property type="match status" value="1"/>
</dbReference>
<evidence type="ECO:0000313" key="12">
    <source>
        <dbReference type="Proteomes" id="UP001163798"/>
    </source>
</evidence>
<keyword evidence="5 9" id="KW-0808">Transferase</keyword>